<dbReference type="SMART" id="SM00743">
    <property type="entry name" value="Agenet"/>
    <property type="match status" value="2"/>
</dbReference>
<dbReference type="EMBL" id="CM001884">
    <property type="protein sequence ID" value="EOY28006.1"/>
    <property type="molecule type" value="Genomic_DNA"/>
</dbReference>
<protein>
    <submittedName>
        <fullName evidence="4">RNA binding-like protein</fullName>
    </submittedName>
</protein>
<dbReference type="InParanoid" id="A0A061GEK2"/>
<evidence type="ECO:0000256" key="2">
    <source>
        <dbReference type="SAM" id="Phobius"/>
    </source>
</evidence>
<keyword evidence="2" id="KW-0812">Transmembrane</keyword>
<feature type="region of interest" description="Disordered" evidence="1">
    <location>
        <begin position="372"/>
        <end position="418"/>
    </location>
</feature>
<organism evidence="4 5">
    <name type="scientific">Theobroma cacao</name>
    <name type="common">Cacao</name>
    <name type="synonym">Cocoa</name>
    <dbReference type="NCBI Taxonomy" id="3641"/>
    <lineage>
        <taxon>Eukaryota</taxon>
        <taxon>Viridiplantae</taxon>
        <taxon>Streptophyta</taxon>
        <taxon>Embryophyta</taxon>
        <taxon>Tracheophyta</taxon>
        <taxon>Spermatophyta</taxon>
        <taxon>Magnoliopsida</taxon>
        <taxon>eudicotyledons</taxon>
        <taxon>Gunneridae</taxon>
        <taxon>Pentapetalae</taxon>
        <taxon>rosids</taxon>
        <taxon>malvids</taxon>
        <taxon>Malvales</taxon>
        <taxon>Malvaceae</taxon>
        <taxon>Byttnerioideae</taxon>
        <taxon>Theobroma</taxon>
    </lineage>
</organism>
<feature type="region of interest" description="Disordered" evidence="1">
    <location>
        <begin position="275"/>
        <end position="299"/>
    </location>
</feature>
<evidence type="ECO:0000313" key="5">
    <source>
        <dbReference type="Proteomes" id="UP000026915"/>
    </source>
</evidence>
<evidence type="ECO:0000256" key="1">
    <source>
        <dbReference type="SAM" id="MobiDB-lite"/>
    </source>
</evidence>
<sequence length="418" mass="47111">MAKTVGFHIKKKRSLHKALKFRLSLIYSLPISRISLNRLKPCPEPSLLHVLQGSKTMDFKHEDPVEICKKGEGFSGIYYNATFLAAIGRNRYLVRYDTRFNEDGYRKLVEAVDSDEIRPLPPKTAYTKFVVSDRVEAYVNLAWRVGTVTRKVDPNYYVKLDCNGREEHCAFYKVRLHLEWRNGRWSYPGSGYVALFSVVCLTSCQVLWVLVLLISRFFVKHLPGNKKVTYSSLEDAEMADKNCHYKGNCTKEAILYRIGHPNHPIKSLGVTSKNRTFTENSPEASKPQHYKKEQTGIRRKHQHLTVGSNFIKGRYVSDHPLFPPHPWQGSGFETQRTAFMGSLSRISPKLGTRDEAENKTTDSLSFLCSLSHRSQSSQANTSAQGGQPATGGNIADTGDQGGQPKNEGDQPKPGQGRG</sequence>
<proteinExistence type="predicted"/>
<keyword evidence="2" id="KW-1133">Transmembrane helix</keyword>
<name>A0A061GEK2_THECC</name>
<keyword evidence="5" id="KW-1185">Reference proteome</keyword>
<feature type="compositionally biased region" description="Polar residues" evidence="1">
    <location>
        <begin position="372"/>
        <end position="387"/>
    </location>
</feature>
<dbReference type="InterPro" id="IPR014002">
    <property type="entry name" value="Agenet_dom_plant"/>
</dbReference>
<dbReference type="CDD" id="cd20405">
    <property type="entry name" value="Tudor_Agenet_AtDUF_rpt1_3"/>
    <property type="match status" value="1"/>
</dbReference>
<feature type="domain" description="Agenet" evidence="3">
    <location>
        <begin position="57"/>
        <end position="125"/>
    </location>
</feature>
<keyword evidence="2" id="KW-0472">Membrane</keyword>
<dbReference type="Gramene" id="EOY28006">
    <property type="protein sequence ID" value="EOY28006"/>
    <property type="gene ID" value="TCM_029701"/>
</dbReference>
<dbReference type="Proteomes" id="UP000026915">
    <property type="component" value="Chromosome 6"/>
</dbReference>
<evidence type="ECO:0000313" key="4">
    <source>
        <dbReference type="EMBL" id="EOY28006.1"/>
    </source>
</evidence>
<dbReference type="PANTHER" id="PTHR31917:SF65">
    <property type="entry name" value="BINDING PROTEIN, PUTATIVE-RELATED"/>
    <property type="match status" value="1"/>
</dbReference>
<dbReference type="STRING" id="3641.A0A061GEK2"/>
<dbReference type="Pfam" id="PF05641">
    <property type="entry name" value="Agenet"/>
    <property type="match status" value="1"/>
</dbReference>
<feature type="domain" description="Agenet" evidence="3">
    <location>
        <begin position="127"/>
        <end position="182"/>
    </location>
</feature>
<reference evidence="4 5" key="1">
    <citation type="journal article" date="2013" name="Genome Biol.">
        <title>The genome sequence of the most widely cultivated cacao type and its use to identify candidate genes regulating pod color.</title>
        <authorList>
            <person name="Motamayor J.C."/>
            <person name="Mockaitis K."/>
            <person name="Schmutz J."/>
            <person name="Haiminen N."/>
            <person name="Iii D.L."/>
            <person name="Cornejo O."/>
            <person name="Findley S.D."/>
            <person name="Zheng P."/>
            <person name="Utro F."/>
            <person name="Royaert S."/>
            <person name="Saski C."/>
            <person name="Jenkins J."/>
            <person name="Podicheti R."/>
            <person name="Zhao M."/>
            <person name="Scheffler B.E."/>
            <person name="Stack J.C."/>
            <person name="Feltus F.A."/>
            <person name="Mustiga G.M."/>
            <person name="Amores F."/>
            <person name="Phillips W."/>
            <person name="Marelli J.P."/>
            <person name="May G.D."/>
            <person name="Shapiro H."/>
            <person name="Ma J."/>
            <person name="Bustamante C.D."/>
            <person name="Schnell R.J."/>
            <person name="Main D."/>
            <person name="Gilbert D."/>
            <person name="Parida L."/>
            <person name="Kuhn D.N."/>
        </authorList>
    </citation>
    <scope>NUCLEOTIDE SEQUENCE [LARGE SCALE GENOMIC DNA]</scope>
    <source>
        <strain evidence="5">cv. Matina 1-6</strain>
    </source>
</reference>
<dbReference type="PANTHER" id="PTHR31917">
    <property type="entry name" value="AGENET DOMAIN-CONTAINING PROTEIN-RELATED"/>
    <property type="match status" value="1"/>
</dbReference>
<dbReference type="AlphaFoldDB" id="A0A061GEK2"/>
<accession>A0A061GEK2</accession>
<dbReference type="InterPro" id="IPR008395">
    <property type="entry name" value="Agenet-like_dom"/>
</dbReference>
<dbReference type="HOGENOM" id="CLU_657893_0_0_1"/>
<dbReference type="eggNOG" id="ENOG502SREX">
    <property type="taxonomic scope" value="Eukaryota"/>
</dbReference>
<feature type="transmembrane region" description="Helical" evidence="2">
    <location>
        <begin position="192"/>
        <end position="219"/>
    </location>
</feature>
<gene>
    <name evidence="4" type="ORF">TCM_029701</name>
</gene>
<evidence type="ECO:0000259" key="3">
    <source>
        <dbReference type="SMART" id="SM00743"/>
    </source>
</evidence>